<protein>
    <submittedName>
        <fullName evidence="2">Transglutaminase domain-containing protein</fullName>
    </submittedName>
</protein>
<keyword evidence="1" id="KW-0732">Signal</keyword>
<dbReference type="AlphaFoldDB" id="A0AA92T365"/>
<feature type="chain" id="PRO_5043278845" evidence="1">
    <location>
        <begin position="26"/>
        <end position="492"/>
    </location>
</feature>
<comment type="caution">
    <text evidence="2">The sequence shown here is derived from an EMBL/GenBank/DDBJ whole genome shotgun (WGS) entry which is preliminary data.</text>
</comment>
<dbReference type="RefSeq" id="WP_117728166.1">
    <property type="nucleotide sequence ID" value="NZ_QRSU01000021.1"/>
</dbReference>
<accession>A0AA92T365</accession>
<sequence>MNIPHFKIAFIAGAIFFIAPTTSSAQTNDFQSQYENFKKQAKAEYEDFRAQCNAEYVEFVKEAWKEYKALPAIPRPKDEIVFPVIRPNKDKGKKMEDKAITIKDIVSPIEQAPQPKPITPIYEKEQQAENKCQFIYCGTDCSVRFPSDIYIDLDVCDNQHIAEAWKKLSTDQLDNTIRDFLEIRIRMQLCDWAYLNLIDTFAKDHFGIGNLATLTTAYIYSQSGYQMRVGRNGNKLYLLFGSKHGIYDKGYFLIDGIHYYSLSNDTQKMEVCDFAFPKEQSLSLYMPQSQLFTYQPTPIRNLSSDRYKDMTLNVQVNKNLIDFYNTYPTSEVNGNFMTRWAMYANTPMEQEVQKQLYPILQEKIAGLNEHDAVNKLLNWVQTAFVYDYDDKVWGHDRAFFAEETLFYPYCDCEDRAILFTRIVRDLLGLKSILIYYPGHLASAVCFNQQVTGDYILLSGNKFVVCDPTYIGAPVGLTMPNMDNKSANVIILE</sequence>
<evidence type="ECO:0000256" key="1">
    <source>
        <dbReference type="SAM" id="SignalP"/>
    </source>
</evidence>
<evidence type="ECO:0000313" key="2">
    <source>
        <dbReference type="EMBL" id="RGN08487.1"/>
    </source>
</evidence>
<gene>
    <name evidence="2" type="ORF">DXB80_08990</name>
</gene>
<proteinExistence type="predicted"/>
<dbReference type="EMBL" id="QSUC01000022">
    <property type="protein sequence ID" value="RGN08487.1"/>
    <property type="molecule type" value="Genomic_DNA"/>
</dbReference>
<reference evidence="2 3" key="1">
    <citation type="submission" date="2018-08" db="EMBL/GenBank/DDBJ databases">
        <title>A genome reference for cultivated species of the human gut microbiota.</title>
        <authorList>
            <person name="Zou Y."/>
            <person name="Xue W."/>
            <person name="Luo G."/>
        </authorList>
    </citation>
    <scope>NUCLEOTIDE SEQUENCE [LARGE SCALE GENOMIC DNA]</scope>
    <source>
        <strain evidence="2 3">OM06-11</strain>
    </source>
</reference>
<organism evidence="2 3">
    <name type="scientific">Segatella copri</name>
    <dbReference type="NCBI Taxonomy" id="165179"/>
    <lineage>
        <taxon>Bacteria</taxon>
        <taxon>Pseudomonadati</taxon>
        <taxon>Bacteroidota</taxon>
        <taxon>Bacteroidia</taxon>
        <taxon>Bacteroidales</taxon>
        <taxon>Prevotellaceae</taxon>
        <taxon>Segatella</taxon>
    </lineage>
</organism>
<name>A0AA92T365_9BACT</name>
<evidence type="ECO:0000313" key="3">
    <source>
        <dbReference type="Proteomes" id="UP000261245"/>
    </source>
</evidence>
<dbReference type="Proteomes" id="UP000261245">
    <property type="component" value="Unassembled WGS sequence"/>
</dbReference>
<feature type="signal peptide" evidence="1">
    <location>
        <begin position="1"/>
        <end position="25"/>
    </location>
</feature>
<dbReference type="Gene3D" id="3.10.620.30">
    <property type="match status" value="1"/>
</dbReference>